<keyword evidence="5 7" id="KW-0472">Membrane</keyword>
<dbReference type="GO" id="GO:0071218">
    <property type="term" value="P:cellular response to misfolded protein"/>
    <property type="evidence" value="ECO:0007669"/>
    <property type="project" value="TreeGrafter"/>
</dbReference>
<dbReference type="InterPro" id="IPR001623">
    <property type="entry name" value="DnaJ_domain"/>
</dbReference>
<feature type="transmembrane region" description="Helical" evidence="7">
    <location>
        <begin position="282"/>
        <end position="305"/>
    </location>
</feature>
<feature type="compositionally biased region" description="Polar residues" evidence="6">
    <location>
        <begin position="50"/>
        <end position="71"/>
    </location>
</feature>
<proteinExistence type="predicted"/>
<dbReference type="InterPro" id="IPR051100">
    <property type="entry name" value="DnaJ_subfamily_B/C"/>
</dbReference>
<dbReference type="PROSITE" id="PS00636">
    <property type="entry name" value="DNAJ_1"/>
    <property type="match status" value="1"/>
</dbReference>
<dbReference type="CDD" id="cd06257">
    <property type="entry name" value="DnaJ"/>
    <property type="match status" value="1"/>
</dbReference>
<dbReference type="GO" id="GO:0030544">
    <property type="term" value="F:Hsp70 protein binding"/>
    <property type="evidence" value="ECO:0007669"/>
    <property type="project" value="TreeGrafter"/>
</dbReference>
<dbReference type="GO" id="GO:0005789">
    <property type="term" value="C:endoplasmic reticulum membrane"/>
    <property type="evidence" value="ECO:0007669"/>
    <property type="project" value="UniProtKB-SubCell"/>
</dbReference>
<keyword evidence="4 7" id="KW-1133">Transmembrane helix</keyword>
<dbReference type="Pfam" id="PF00226">
    <property type="entry name" value="DnaJ"/>
    <property type="match status" value="1"/>
</dbReference>
<keyword evidence="2 7" id="KW-0812">Transmembrane</keyword>
<feature type="domain" description="J" evidence="8">
    <location>
        <begin position="111"/>
        <end position="175"/>
    </location>
</feature>
<dbReference type="InterPro" id="IPR018253">
    <property type="entry name" value="DnaJ_domain_CS"/>
</dbReference>
<evidence type="ECO:0000256" key="1">
    <source>
        <dbReference type="ARBA" id="ARBA00004389"/>
    </source>
</evidence>
<keyword evidence="10" id="KW-1185">Reference proteome</keyword>
<comment type="subcellular location">
    <subcellularLocation>
        <location evidence="1">Endoplasmic reticulum membrane</location>
        <topology evidence="1">Single-pass membrane protein</topology>
    </subcellularLocation>
</comment>
<feature type="compositionally biased region" description="Basic and acidic residues" evidence="6">
    <location>
        <begin position="81"/>
        <end position="94"/>
    </location>
</feature>
<dbReference type="SMART" id="SM00271">
    <property type="entry name" value="DnaJ"/>
    <property type="match status" value="1"/>
</dbReference>
<dbReference type="AlphaFoldDB" id="A0AA89BSW7"/>
<name>A0AA89BSW7_PINIB</name>
<reference evidence="9" key="1">
    <citation type="submission" date="2019-08" db="EMBL/GenBank/DDBJ databases">
        <title>The improved chromosome-level genome for the pearl oyster Pinctada fucata martensii using PacBio sequencing and Hi-C.</title>
        <authorList>
            <person name="Zheng Z."/>
        </authorList>
    </citation>
    <scope>NUCLEOTIDE SEQUENCE</scope>
    <source>
        <strain evidence="9">ZZ-2019</strain>
        <tissue evidence="9">Adductor muscle</tissue>
    </source>
</reference>
<protein>
    <recommendedName>
        <fullName evidence="8">J domain-containing protein</fullName>
    </recommendedName>
</protein>
<dbReference type="Proteomes" id="UP001186944">
    <property type="component" value="Unassembled WGS sequence"/>
</dbReference>
<keyword evidence="3" id="KW-0256">Endoplasmic reticulum</keyword>
<dbReference type="Pfam" id="PF09320">
    <property type="entry name" value="DUF1977"/>
    <property type="match status" value="1"/>
</dbReference>
<organism evidence="9 10">
    <name type="scientific">Pinctada imbricata</name>
    <name type="common">Atlantic pearl-oyster</name>
    <name type="synonym">Pinctada martensii</name>
    <dbReference type="NCBI Taxonomy" id="66713"/>
    <lineage>
        <taxon>Eukaryota</taxon>
        <taxon>Metazoa</taxon>
        <taxon>Spiralia</taxon>
        <taxon>Lophotrochozoa</taxon>
        <taxon>Mollusca</taxon>
        <taxon>Bivalvia</taxon>
        <taxon>Autobranchia</taxon>
        <taxon>Pteriomorphia</taxon>
        <taxon>Pterioida</taxon>
        <taxon>Pterioidea</taxon>
        <taxon>Pteriidae</taxon>
        <taxon>Pinctada</taxon>
    </lineage>
</organism>
<evidence type="ECO:0000256" key="7">
    <source>
        <dbReference type="SAM" id="Phobius"/>
    </source>
</evidence>
<dbReference type="PRINTS" id="PR00625">
    <property type="entry name" value="JDOMAIN"/>
</dbReference>
<dbReference type="Gene3D" id="1.10.287.110">
    <property type="entry name" value="DnaJ domain"/>
    <property type="match status" value="1"/>
</dbReference>
<evidence type="ECO:0000256" key="3">
    <source>
        <dbReference type="ARBA" id="ARBA00022824"/>
    </source>
</evidence>
<dbReference type="SUPFAM" id="SSF46565">
    <property type="entry name" value="Chaperone J-domain"/>
    <property type="match status" value="1"/>
</dbReference>
<dbReference type="InterPro" id="IPR015399">
    <property type="entry name" value="DUF1977_DnaJ-like"/>
</dbReference>
<evidence type="ECO:0000313" key="10">
    <source>
        <dbReference type="Proteomes" id="UP001186944"/>
    </source>
</evidence>
<dbReference type="PANTHER" id="PTHR43908:SF3">
    <property type="entry name" value="AT29763P-RELATED"/>
    <property type="match status" value="1"/>
</dbReference>
<evidence type="ECO:0000256" key="2">
    <source>
        <dbReference type="ARBA" id="ARBA00022692"/>
    </source>
</evidence>
<dbReference type="EMBL" id="VSWD01000010">
    <property type="protein sequence ID" value="KAK3089874.1"/>
    <property type="molecule type" value="Genomic_DNA"/>
</dbReference>
<dbReference type="PANTHER" id="PTHR43908">
    <property type="entry name" value="AT29763P-RELATED"/>
    <property type="match status" value="1"/>
</dbReference>
<evidence type="ECO:0000256" key="5">
    <source>
        <dbReference type="ARBA" id="ARBA00023136"/>
    </source>
</evidence>
<sequence>MDGNKDEGERCFQLAQKFYNTGDTEKALKFILKSQRLYPSNKSEELLEKITSSMNGSTTGCTQENSDSTEGVRQRKMSGSRSKEDDKENEVSKDYTEDQIQMVKRIKKCKDYYEILGVEKDATENDLKKAYRKLALQMHPDKNKAPGATEAFKAIGNAFSVLNDKDKRKKYDLYGPEEETSNRHSHREYDYTHGFEVVSNRHSHREYDYTHGFDDKLYLIAIVTEYDYTHGFEGDISPEELFNMFFGGGFPQTHVYRTHTGHRSTRTHHHYRRETVSNDGSYALLLQLTPILLLVFLSLLSSFFVSDPMYSLNRSEKYYHERKTQNLQIPYYVKTDFRVEFKSDLRRIERQVEEEFISNLRQNCWRERSYKESMLWRARNYADARLYEKAQNLETPNCDRLQRIYG</sequence>
<comment type="caution">
    <text evidence="9">The sequence shown here is derived from an EMBL/GenBank/DDBJ whole genome shotgun (WGS) entry which is preliminary data.</text>
</comment>
<evidence type="ECO:0000256" key="6">
    <source>
        <dbReference type="SAM" id="MobiDB-lite"/>
    </source>
</evidence>
<evidence type="ECO:0000313" key="9">
    <source>
        <dbReference type="EMBL" id="KAK3089874.1"/>
    </source>
</evidence>
<feature type="region of interest" description="Disordered" evidence="6">
    <location>
        <begin position="49"/>
        <end position="94"/>
    </location>
</feature>
<dbReference type="PROSITE" id="PS50076">
    <property type="entry name" value="DNAJ_2"/>
    <property type="match status" value="1"/>
</dbReference>
<gene>
    <name evidence="9" type="ORF">FSP39_007244</name>
</gene>
<evidence type="ECO:0000256" key="4">
    <source>
        <dbReference type="ARBA" id="ARBA00022989"/>
    </source>
</evidence>
<evidence type="ECO:0000259" key="8">
    <source>
        <dbReference type="PROSITE" id="PS50076"/>
    </source>
</evidence>
<accession>A0AA89BSW7</accession>
<dbReference type="InterPro" id="IPR036869">
    <property type="entry name" value="J_dom_sf"/>
</dbReference>